<sequence length="483" mass="56338">MQGAQEAVKNGVSLVWAEKTFGVPRETLRGRLQGAVEMADAMEAHQRLSHSQEERLCEWMCHVQNRLHARLTDKDLKEFAHKILVDDDDPDALEPFGKNWVKSFLHRVPKARDVRANTKYLGPLPRQNLLYENEVSFQWRRTLYFQRELFELAKNDPGWTSVSKFDFPGAPQTYHAFKCGMMHFKLGDGIWSGRFFRKAFQALPDELSGGGLNAVQDVCLNILGALTSRGFIEIGTRMLRFCSELNAINPERHLYRNFFATLSQTIGRDPVQSDYCLWQLTRYYALELKLVRGSCHRSTEQAQRRHCLVVRDTPGVVNKNKAKDLITAQQALLTAAILSLGKAHDKTLRIQNEMFRVQHHARIFSDNYIAEIEASICELEQLYKFELGNVPFESWHEWHRSAYLRFLERMFDYYRVNGNVEKATGTAQWIVTLEGYQTTRWIYFALEFEYWLRETELTDMSELYKQQRLGSGYYQNLEREFVG</sequence>
<feature type="domain" description="HTH CENPB-type" evidence="2">
    <location>
        <begin position="40"/>
        <end position="114"/>
    </location>
</feature>
<keyword evidence="1" id="KW-0238">DNA-binding</keyword>
<gene>
    <name evidence="3" type="ORF">FMUND_12207</name>
</gene>
<dbReference type="OrthoDB" id="5308957at2759"/>
<reference evidence="3 4" key="1">
    <citation type="submission" date="2020-05" db="EMBL/GenBank/DDBJ databases">
        <title>Identification and distribution of gene clusters putatively required for synthesis of sphingolipid metabolism inhibitors in phylogenetically diverse species of the filamentous fungus Fusarium.</title>
        <authorList>
            <person name="Kim H.-S."/>
            <person name="Busman M."/>
            <person name="Brown D.W."/>
            <person name="Divon H."/>
            <person name="Uhlig S."/>
            <person name="Proctor R.H."/>
        </authorList>
    </citation>
    <scope>NUCLEOTIDE SEQUENCE [LARGE SCALE GENOMIC DNA]</scope>
    <source>
        <strain evidence="3 4">NRRL 66235</strain>
    </source>
</reference>
<dbReference type="InterPro" id="IPR006600">
    <property type="entry name" value="HTH_CenpB_DNA-bd_dom"/>
</dbReference>
<protein>
    <submittedName>
        <fullName evidence="3">Transposase</fullName>
    </submittedName>
</protein>
<dbReference type="Proteomes" id="UP000544331">
    <property type="component" value="Unassembled WGS sequence"/>
</dbReference>
<keyword evidence="4" id="KW-1185">Reference proteome</keyword>
<dbReference type="EMBL" id="JAAOAN010000490">
    <property type="protein sequence ID" value="KAF5705167.1"/>
    <property type="molecule type" value="Genomic_DNA"/>
</dbReference>
<evidence type="ECO:0000313" key="4">
    <source>
        <dbReference type="Proteomes" id="UP000544331"/>
    </source>
</evidence>
<dbReference type="GO" id="GO:0003677">
    <property type="term" value="F:DNA binding"/>
    <property type="evidence" value="ECO:0007669"/>
    <property type="project" value="UniProtKB-KW"/>
</dbReference>
<evidence type="ECO:0000313" key="3">
    <source>
        <dbReference type="EMBL" id="KAF5705167.1"/>
    </source>
</evidence>
<evidence type="ECO:0000259" key="2">
    <source>
        <dbReference type="PROSITE" id="PS51253"/>
    </source>
</evidence>
<dbReference type="PROSITE" id="PS51253">
    <property type="entry name" value="HTH_CENPB"/>
    <property type="match status" value="1"/>
</dbReference>
<dbReference type="Pfam" id="PF03221">
    <property type="entry name" value="HTH_Tnp_Tc5"/>
    <property type="match status" value="1"/>
</dbReference>
<organism evidence="3 4">
    <name type="scientific">Fusarium mundagurra</name>
    <dbReference type="NCBI Taxonomy" id="1567541"/>
    <lineage>
        <taxon>Eukaryota</taxon>
        <taxon>Fungi</taxon>
        <taxon>Dikarya</taxon>
        <taxon>Ascomycota</taxon>
        <taxon>Pezizomycotina</taxon>
        <taxon>Sordariomycetes</taxon>
        <taxon>Hypocreomycetidae</taxon>
        <taxon>Hypocreales</taxon>
        <taxon>Nectriaceae</taxon>
        <taxon>Fusarium</taxon>
        <taxon>Fusarium fujikuroi species complex</taxon>
    </lineage>
</organism>
<comment type="caution">
    <text evidence="3">The sequence shown here is derived from an EMBL/GenBank/DDBJ whole genome shotgun (WGS) entry which is preliminary data.</text>
</comment>
<name>A0A8H5Y5E3_9HYPO</name>
<dbReference type="AlphaFoldDB" id="A0A8H5Y5E3"/>
<accession>A0A8H5Y5E3</accession>
<proteinExistence type="predicted"/>
<evidence type="ECO:0000256" key="1">
    <source>
        <dbReference type="ARBA" id="ARBA00023125"/>
    </source>
</evidence>